<dbReference type="AlphaFoldDB" id="A0A2P2J646"/>
<sequence>MPPFCTSRIRFDSNKEMTRDAEVRKRRVGLTGSVI</sequence>
<accession>A0A2P2J646</accession>
<dbReference type="EMBL" id="GGEC01008453">
    <property type="protein sequence ID" value="MBW88936.1"/>
    <property type="molecule type" value="Transcribed_RNA"/>
</dbReference>
<name>A0A2P2J646_RHIMU</name>
<protein>
    <submittedName>
        <fullName evidence="1">Uncharacterized protein</fullName>
    </submittedName>
</protein>
<evidence type="ECO:0000313" key="1">
    <source>
        <dbReference type="EMBL" id="MBW88936.1"/>
    </source>
</evidence>
<proteinExistence type="predicted"/>
<reference evidence="1" key="1">
    <citation type="submission" date="2018-02" db="EMBL/GenBank/DDBJ databases">
        <title>Rhizophora mucronata_Transcriptome.</title>
        <authorList>
            <person name="Meera S.P."/>
            <person name="Sreeshan A."/>
            <person name="Augustine A."/>
        </authorList>
    </citation>
    <scope>NUCLEOTIDE SEQUENCE</scope>
    <source>
        <tissue evidence="1">Leaf</tissue>
    </source>
</reference>
<organism evidence="1">
    <name type="scientific">Rhizophora mucronata</name>
    <name type="common">Asiatic mangrove</name>
    <dbReference type="NCBI Taxonomy" id="61149"/>
    <lineage>
        <taxon>Eukaryota</taxon>
        <taxon>Viridiplantae</taxon>
        <taxon>Streptophyta</taxon>
        <taxon>Embryophyta</taxon>
        <taxon>Tracheophyta</taxon>
        <taxon>Spermatophyta</taxon>
        <taxon>Magnoliopsida</taxon>
        <taxon>eudicotyledons</taxon>
        <taxon>Gunneridae</taxon>
        <taxon>Pentapetalae</taxon>
        <taxon>rosids</taxon>
        <taxon>fabids</taxon>
        <taxon>Malpighiales</taxon>
        <taxon>Rhizophoraceae</taxon>
        <taxon>Rhizophora</taxon>
    </lineage>
</organism>